<name>A0A2P2BZL1_9ZZZZ</name>
<gene>
    <name evidence="2" type="ORF">NOCA2230091</name>
</gene>
<evidence type="ECO:0000313" key="2">
    <source>
        <dbReference type="EMBL" id="CUR55171.1"/>
    </source>
</evidence>
<feature type="domain" description="PKD" evidence="1">
    <location>
        <begin position="144"/>
        <end position="225"/>
    </location>
</feature>
<dbReference type="CDD" id="cd00146">
    <property type="entry name" value="PKD"/>
    <property type="match status" value="1"/>
</dbReference>
<dbReference type="InterPro" id="IPR035986">
    <property type="entry name" value="PKD_dom_sf"/>
</dbReference>
<sequence length="448" mass="46370">MGTATYLFPGGKMSYSRASMRSTIVMAIAVIGVLLSGTVAQAKPPSRPGAVKNLAAVVTKPAGAYSVAVTWSASTNTTSYALRLTNSSGVVLDSERVTATSWTGLGVAAAGSSVTISITPYNGTRKGPQTSISKTLPDITAPQGSFTVSSTALTGTLTQTSLSDDLSPADAITRTVDWGDGSGLASWSTGSVLQHSYPAQGRYLPSVTLVDLAGNAVTIQVNAMVILDTQAPTGTFSTTPASAWMSYTKVAVTQLGLADDLSPAPQITRSVEWGDGNVTPWTSGTTLSHVYTVAGSYSPTVVLVDEAGNTGHVVASGVTVTQDSLAPALRLRVPATKKAYVASWKVIKGTATDTGTGVKQVRLKAIEKRGATYYSYKAATKRWVKAGTTKSAAWRKATFVIAVPAATGAWKANLKGLKLGTLSISVTARDKVNNTSPARTKSQKLTHA</sequence>
<dbReference type="InterPro" id="IPR013783">
    <property type="entry name" value="Ig-like_fold"/>
</dbReference>
<protein>
    <recommendedName>
        <fullName evidence="1">PKD domain-containing protein</fullName>
    </recommendedName>
</protein>
<organism evidence="2">
    <name type="scientific">metagenome</name>
    <dbReference type="NCBI Taxonomy" id="256318"/>
    <lineage>
        <taxon>unclassified sequences</taxon>
        <taxon>metagenomes</taxon>
    </lineage>
</organism>
<dbReference type="SUPFAM" id="SSF49299">
    <property type="entry name" value="PKD domain"/>
    <property type="match status" value="2"/>
</dbReference>
<dbReference type="SMART" id="SM00089">
    <property type="entry name" value="PKD"/>
    <property type="match status" value="2"/>
</dbReference>
<feature type="domain" description="PKD" evidence="1">
    <location>
        <begin position="265"/>
        <end position="310"/>
    </location>
</feature>
<dbReference type="PROSITE" id="PS50093">
    <property type="entry name" value="PKD"/>
    <property type="match status" value="2"/>
</dbReference>
<dbReference type="InterPro" id="IPR022409">
    <property type="entry name" value="PKD/Chitinase_dom"/>
</dbReference>
<proteinExistence type="predicted"/>
<accession>A0A2P2BZL1</accession>
<dbReference type="Gene3D" id="2.60.40.10">
    <property type="entry name" value="Immunoglobulins"/>
    <property type="match status" value="2"/>
</dbReference>
<dbReference type="InterPro" id="IPR000601">
    <property type="entry name" value="PKD_dom"/>
</dbReference>
<evidence type="ECO:0000259" key="1">
    <source>
        <dbReference type="PROSITE" id="PS50093"/>
    </source>
</evidence>
<dbReference type="AlphaFoldDB" id="A0A2P2BZL1"/>
<reference evidence="2" key="1">
    <citation type="submission" date="2015-08" db="EMBL/GenBank/DDBJ databases">
        <authorList>
            <person name="Babu N.S."/>
            <person name="Beckwith C.J."/>
            <person name="Beseler K.G."/>
            <person name="Brison A."/>
            <person name="Carone J.V."/>
            <person name="Caskin T.P."/>
            <person name="Diamond M."/>
            <person name="Durham M.E."/>
            <person name="Foxe J.M."/>
            <person name="Go M."/>
            <person name="Henderson B.A."/>
            <person name="Jones I.B."/>
            <person name="McGettigan J.A."/>
            <person name="Micheletti S.J."/>
            <person name="Nasrallah M.E."/>
            <person name="Ortiz D."/>
            <person name="Piller C.R."/>
            <person name="Privatt S.R."/>
            <person name="Schneider S.L."/>
            <person name="Sharp S."/>
            <person name="Smith T.C."/>
            <person name="Stanton J.D."/>
            <person name="Ullery H.E."/>
            <person name="Wilson R.J."/>
            <person name="Serrano M.G."/>
            <person name="Buck G."/>
            <person name="Lee V."/>
            <person name="Wang Y."/>
            <person name="Carvalho R."/>
            <person name="Voegtly L."/>
            <person name="Shi R."/>
            <person name="Duckworth R."/>
            <person name="Johnson A."/>
            <person name="Loviza R."/>
            <person name="Walstead R."/>
            <person name="Shah Z."/>
            <person name="Kiflezghi M."/>
            <person name="Wade K."/>
            <person name="Ball S.L."/>
            <person name="Bradley K.W."/>
            <person name="Asai D.J."/>
            <person name="Bowman C.A."/>
            <person name="Russell D.A."/>
            <person name="Pope W.H."/>
            <person name="Jacobs-Sera D."/>
            <person name="Hendrix R.W."/>
            <person name="Hatfull G.F."/>
        </authorList>
    </citation>
    <scope>NUCLEOTIDE SEQUENCE</scope>
</reference>
<dbReference type="EMBL" id="CZKA01000016">
    <property type="protein sequence ID" value="CUR55171.1"/>
    <property type="molecule type" value="Genomic_DNA"/>
</dbReference>